<dbReference type="NCBIfam" id="TIGR00154">
    <property type="entry name" value="ispE"/>
    <property type="match status" value="1"/>
</dbReference>
<evidence type="ECO:0000256" key="2">
    <source>
        <dbReference type="ARBA" id="ARBA00012052"/>
    </source>
</evidence>
<dbReference type="Pfam" id="PF00288">
    <property type="entry name" value="GHMP_kinases_N"/>
    <property type="match status" value="1"/>
</dbReference>
<dbReference type="EC" id="2.7.1.148" evidence="2 9"/>
<dbReference type="InterPro" id="IPR004424">
    <property type="entry name" value="IspE"/>
</dbReference>
<gene>
    <name evidence="9" type="primary">ispE</name>
    <name evidence="12" type="ORF">SAMN05660653_02776</name>
</gene>
<evidence type="ECO:0000259" key="10">
    <source>
        <dbReference type="Pfam" id="PF00288"/>
    </source>
</evidence>
<dbReference type="PANTHER" id="PTHR43527:SF2">
    <property type="entry name" value="4-DIPHOSPHOCYTIDYL-2-C-METHYL-D-ERYTHRITOL KINASE, CHLOROPLASTIC"/>
    <property type="match status" value="1"/>
</dbReference>
<dbReference type="InterPro" id="IPR013750">
    <property type="entry name" value="GHMP_kinase_C_dom"/>
</dbReference>
<dbReference type="EMBL" id="FMXO01000017">
    <property type="protein sequence ID" value="SDB55456.1"/>
    <property type="molecule type" value="Genomic_DNA"/>
</dbReference>
<dbReference type="Pfam" id="PF08544">
    <property type="entry name" value="GHMP_kinases_C"/>
    <property type="match status" value="1"/>
</dbReference>
<comment type="pathway">
    <text evidence="9">Isoprenoid biosynthesis; isopentenyl diphosphate biosynthesis via DXP pathway; isopentenyl diphosphate from 1-deoxy-D-xylulose 5-phosphate: step 3/6.</text>
</comment>
<feature type="active site" evidence="9">
    <location>
        <position position="144"/>
    </location>
</feature>
<dbReference type="GO" id="GO:0016114">
    <property type="term" value="P:terpenoid biosynthetic process"/>
    <property type="evidence" value="ECO:0007669"/>
    <property type="project" value="UniProtKB-UniRule"/>
</dbReference>
<reference evidence="12 13" key="1">
    <citation type="submission" date="2016-10" db="EMBL/GenBank/DDBJ databases">
        <authorList>
            <person name="de Groot N.N."/>
        </authorList>
    </citation>
    <scope>NUCLEOTIDE SEQUENCE [LARGE SCALE GENOMIC DNA]</scope>
    <source>
        <strain evidence="12 13">ASO4-2</strain>
    </source>
</reference>
<evidence type="ECO:0000256" key="7">
    <source>
        <dbReference type="ARBA" id="ARBA00022840"/>
    </source>
</evidence>
<dbReference type="GO" id="GO:0005524">
    <property type="term" value="F:ATP binding"/>
    <property type="evidence" value="ECO:0007669"/>
    <property type="project" value="UniProtKB-UniRule"/>
</dbReference>
<dbReference type="SUPFAM" id="SSF55060">
    <property type="entry name" value="GHMP Kinase, C-terminal domain"/>
    <property type="match status" value="1"/>
</dbReference>
<feature type="binding site" evidence="9">
    <location>
        <begin position="101"/>
        <end position="111"/>
    </location>
    <ligand>
        <name>ATP</name>
        <dbReference type="ChEBI" id="CHEBI:30616"/>
    </ligand>
</feature>
<dbReference type="InterPro" id="IPR036554">
    <property type="entry name" value="GHMP_kinase_C_sf"/>
</dbReference>
<feature type="active site" evidence="9">
    <location>
        <position position="16"/>
    </location>
</feature>
<evidence type="ECO:0000313" key="13">
    <source>
        <dbReference type="Proteomes" id="UP000198771"/>
    </source>
</evidence>
<dbReference type="OrthoDB" id="9809438at2"/>
<dbReference type="PIRSF" id="PIRSF010376">
    <property type="entry name" value="IspE"/>
    <property type="match status" value="1"/>
</dbReference>
<proteinExistence type="inferred from homology"/>
<evidence type="ECO:0000256" key="6">
    <source>
        <dbReference type="ARBA" id="ARBA00022777"/>
    </source>
</evidence>
<feature type="domain" description="GHMP kinase N-terminal" evidence="10">
    <location>
        <begin position="73"/>
        <end position="150"/>
    </location>
</feature>
<dbReference type="GO" id="GO:0019288">
    <property type="term" value="P:isopentenyl diphosphate biosynthetic process, methylerythritol 4-phosphate pathway"/>
    <property type="evidence" value="ECO:0007669"/>
    <property type="project" value="UniProtKB-UniRule"/>
</dbReference>
<dbReference type="STRING" id="617002.SAMN05660653_02776"/>
<keyword evidence="7 9" id="KW-0067">ATP-binding</keyword>
<keyword evidence="13" id="KW-1185">Reference proteome</keyword>
<keyword evidence="4 9" id="KW-0808">Transferase</keyword>
<dbReference type="PANTHER" id="PTHR43527">
    <property type="entry name" value="4-DIPHOSPHOCYTIDYL-2-C-METHYL-D-ERYTHRITOL KINASE, CHLOROPLASTIC"/>
    <property type="match status" value="1"/>
</dbReference>
<dbReference type="AlphaFoldDB" id="A0A1G6EDI5"/>
<feature type="domain" description="GHMP kinase C-terminal" evidence="11">
    <location>
        <begin position="226"/>
        <end position="282"/>
    </location>
</feature>
<protein>
    <recommendedName>
        <fullName evidence="3 9">4-diphosphocytidyl-2-C-methyl-D-erythritol kinase</fullName>
        <shortName evidence="9">CMK</shortName>
        <ecNumber evidence="2 9">2.7.1.148</ecNumber>
    </recommendedName>
    <alternativeName>
        <fullName evidence="8 9">4-(cytidine-5'-diphospho)-2-C-methyl-D-erythritol kinase</fullName>
    </alternativeName>
</protein>
<accession>A0A1G6EDI5</accession>
<dbReference type="RefSeq" id="WP_092123086.1">
    <property type="nucleotide sequence ID" value="NZ_FMXO01000017.1"/>
</dbReference>
<evidence type="ECO:0000256" key="4">
    <source>
        <dbReference type="ARBA" id="ARBA00022679"/>
    </source>
</evidence>
<keyword evidence="5 9" id="KW-0547">Nucleotide-binding</keyword>
<sequence length="292" mass="31847">MNTHNHLPVTLRPGCKVNIFLDILQLRADGYHDLLTIFLPLPTPHDILTIMSGRPGTGLQLQCSESLIPDSQNILFHCYRDFSDATGFAPDIEVHLDKNIPMGAGLGGGSSDAASFLLFLNNFAGNQGLEQSNLHHIASNLGADVPFFLTNQPAMATGRGDQLTPVQLPMQGLTMVLACPQISVSTAWAYKAWDDHQSRKSTPPFPLTPTVLPDNIPALSNFVFHNSFERPVFMEYPQLRIVKELLLGLGADGAALSGSGASIFAVFREQSAAANVLDQLRQMDVPTYQYTF</sequence>
<dbReference type="Gene3D" id="3.30.70.890">
    <property type="entry name" value="GHMP kinase, C-terminal domain"/>
    <property type="match status" value="1"/>
</dbReference>
<comment type="catalytic activity">
    <reaction evidence="9">
        <text>4-CDP-2-C-methyl-D-erythritol + ATP = 4-CDP-2-C-methyl-D-erythritol 2-phosphate + ADP + H(+)</text>
        <dbReference type="Rhea" id="RHEA:18437"/>
        <dbReference type="ChEBI" id="CHEBI:15378"/>
        <dbReference type="ChEBI" id="CHEBI:30616"/>
        <dbReference type="ChEBI" id="CHEBI:57823"/>
        <dbReference type="ChEBI" id="CHEBI:57919"/>
        <dbReference type="ChEBI" id="CHEBI:456216"/>
        <dbReference type="EC" id="2.7.1.148"/>
    </reaction>
</comment>
<dbReference type="InterPro" id="IPR006204">
    <property type="entry name" value="GHMP_kinase_N_dom"/>
</dbReference>
<organism evidence="12 13">
    <name type="scientific">Desulfonatronum thiosulfatophilum</name>
    <dbReference type="NCBI Taxonomy" id="617002"/>
    <lineage>
        <taxon>Bacteria</taxon>
        <taxon>Pseudomonadati</taxon>
        <taxon>Thermodesulfobacteriota</taxon>
        <taxon>Desulfovibrionia</taxon>
        <taxon>Desulfovibrionales</taxon>
        <taxon>Desulfonatronaceae</taxon>
        <taxon>Desulfonatronum</taxon>
    </lineage>
</organism>
<evidence type="ECO:0000259" key="11">
    <source>
        <dbReference type="Pfam" id="PF08544"/>
    </source>
</evidence>
<name>A0A1G6EDI5_9BACT</name>
<comment type="function">
    <text evidence="9">Catalyzes the phosphorylation of the position 2 hydroxy group of 4-diphosphocytidyl-2C-methyl-D-erythritol.</text>
</comment>
<evidence type="ECO:0000256" key="9">
    <source>
        <dbReference type="HAMAP-Rule" id="MF_00061"/>
    </source>
</evidence>
<dbReference type="SUPFAM" id="SSF54211">
    <property type="entry name" value="Ribosomal protein S5 domain 2-like"/>
    <property type="match status" value="1"/>
</dbReference>
<dbReference type="Proteomes" id="UP000198771">
    <property type="component" value="Unassembled WGS sequence"/>
</dbReference>
<keyword evidence="9" id="KW-0414">Isoprene biosynthesis</keyword>
<dbReference type="InterPro" id="IPR020568">
    <property type="entry name" value="Ribosomal_Su5_D2-typ_SF"/>
</dbReference>
<evidence type="ECO:0000313" key="12">
    <source>
        <dbReference type="EMBL" id="SDB55456.1"/>
    </source>
</evidence>
<evidence type="ECO:0000256" key="1">
    <source>
        <dbReference type="ARBA" id="ARBA00009684"/>
    </source>
</evidence>
<dbReference type="GO" id="GO:0050515">
    <property type="term" value="F:4-(cytidine 5'-diphospho)-2-C-methyl-D-erythritol kinase activity"/>
    <property type="evidence" value="ECO:0007669"/>
    <property type="project" value="UniProtKB-UniRule"/>
</dbReference>
<keyword evidence="6 9" id="KW-0418">Kinase</keyword>
<dbReference type="UniPathway" id="UPA00056">
    <property type="reaction ID" value="UER00094"/>
</dbReference>
<evidence type="ECO:0000256" key="8">
    <source>
        <dbReference type="ARBA" id="ARBA00032554"/>
    </source>
</evidence>
<dbReference type="InterPro" id="IPR014721">
    <property type="entry name" value="Ribsml_uS5_D2-typ_fold_subgr"/>
</dbReference>
<evidence type="ECO:0000256" key="5">
    <source>
        <dbReference type="ARBA" id="ARBA00022741"/>
    </source>
</evidence>
<dbReference type="HAMAP" id="MF_00061">
    <property type="entry name" value="IspE"/>
    <property type="match status" value="1"/>
</dbReference>
<evidence type="ECO:0000256" key="3">
    <source>
        <dbReference type="ARBA" id="ARBA00017473"/>
    </source>
</evidence>
<dbReference type="Gene3D" id="3.30.230.10">
    <property type="match status" value="1"/>
</dbReference>
<comment type="similarity">
    <text evidence="1 9">Belongs to the GHMP kinase family. IspE subfamily.</text>
</comment>